<feature type="region of interest" description="Disordered" evidence="16">
    <location>
        <begin position="24"/>
        <end position="61"/>
    </location>
</feature>
<feature type="DNA-binding region" description="Homeobox" evidence="14">
    <location>
        <begin position="234"/>
        <end position="293"/>
    </location>
</feature>
<evidence type="ECO:0000256" key="15">
    <source>
        <dbReference type="RuleBase" id="RU000682"/>
    </source>
</evidence>
<accession>A0AAV6V284</accession>
<dbReference type="PROSITE" id="PS50803">
    <property type="entry name" value="OAR"/>
    <property type="match status" value="1"/>
</dbReference>
<feature type="compositionally biased region" description="Pro residues" evidence="16">
    <location>
        <begin position="109"/>
        <end position="118"/>
    </location>
</feature>
<dbReference type="InterPro" id="IPR001356">
    <property type="entry name" value="HD"/>
</dbReference>
<dbReference type="Proteomes" id="UP000827092">
    <property type="component" value="Unassembled WGS sequence"/>
</dbReference>
<dbReference type="InterPro" id="IPR003654">
    <property type="entry name" value="OAR_dom"/>
</dbReference>
<keyword evidence="10 14" id="KW-0539">Nucleus</keyword>
<dbReference type="GO" id="GO:0007601">
    <property type="term" value="P:visual perception"/>
    <property type="evidence" value="ECO:0007669"/>
    <property type="project" value="UniProtKB-KW"/>
</dbReference>
<dbReference type="EMBL" id="JAFNEN010000199">
    <property type="protein sequence ID" value="KAG8189954.1"/>
    <property type="molecule type" value="Genomic_DNA"/>
</dbReference>
<dbReference type="PROSITE" id="PS51496">
    <property type="entry name" value="CVC"/>
    <property type="match status" value="1"/>
</dbReference>
<keyword evidence="6" id="KW-0805">Transcription regulation</keyword>
<feature type="compositionally biased region" description="Basic and acidic residues" evidence="16">
    <location>
        <begin position="448"/>
        <end position="460"/>
    </location>
</feature>
<evidence type="ECO:0000256" key="10">
    <source>
        <dbReference type="ARBA" id="ARBA00023242"/>
    </source>
</evidence>
<evidence type="ECO:0000256" key="14">
    <source>
        <dbReference type="PROSITE-ProRule" id="PRU00108"/>
    </source>
</evidence>
<dbReference type="GO" id="GO:0000981">
    <property type="term" value="F:DNA-binding transcription factor activity, RNA polymerase II-specific"/>
    <property type="evidence" value="ECO:0007669"/>
    <property type="project" value="InterPro"/>
</dbReference>
<evidence type="ECO:0000259" key="17">
    <source>
        <dbReference type="PROSITE" id="PS50071"/>
    </source>
</evidence>
<evidence type="ECO:0000256" key="11">
    <source>
        <dbReference type="ARBA" id="ARBA00023305"/>
    </source>
</evidence>
<dbReference type="Pfam" id="PF00046">
    <property type="entry name" value="Homeodomain"/>
    <property type="match status" value="1"/>
</dbReference>
<reference evidence="20 21" key="1">
    <citation type="journal article" date="2022" name="Nat. Ecol. Evol.">
        <title>A masculinizing supergene underlies an exaggerated male reproductive morph in a spider.</title>
        <authorList>
            <person name="Hendrickx F."/>
            <person name="De Corte Z."/>
            <person name="Sonet G."/>
            <person name="Van Belleghem S.M."/>
            <person name="Kostlbacher S."/>
            <person name="Vangestel C."/>
        </authorList>
    </citation>
    <scope>NUCLEOTIDE SEQUENCE [LARGE SCALE GENOMIC DNA]</scope>
    <source>
        <strain evidence="20">W744_W776</strain>
    </source>
</reference>
<keyword evidence="11" id="KW-0844">Vision</keyword>
<feature type="compositionally biased region" description="Polar residues" evidence="16">
    <location>
        <begin position="367"/>
        <end position="377"/>
    </location>
</feature>
<evidence type="ECO:0000256" key="12">
    <source>
        <dbReference type="ARBA" id="ARBA00030203"/>
    </source>
</evidence>
<feature type="compositionally biased region" description="Low complexity" evidence="16">
    <location>
        <begin position="408"/>
        <end position="427"/>
    </location>
</feature>
<dbReference type="Pfam" id="PF03826">
    <property type="entry name" value="OAR"/>
    <property type="match status" value="1"/>
</dbReference>
<sequence length="488" mass="54240">MVVLVKEPIIPKLYQKSSIRAATQTLDPPTYPHPIGLQKPPRHHSKTNHSKGHPPVFPSKAPILTLEYSGNLGGYSKPYGRLMVSVMNLLHGDPPHHSRPPLGHHLNMPPRPTGPPPATTQRSPFAIQELLGLGNSDSSPSPQPPATVHQPYQPRHQHPGFPDPSRMYFGSFMPNMGGGMHPGMGAPPMPMMGFEHQGPQPHHGRTDGGVLGADFTKNGLGEDINSMNKKKKKKRRHRTIFTSYQLEELEKAFKDAHYPDVYAREMLSLKTDLPEDRIQVWFQNRRAKWRKTEKCWGKSTIMAEYGLYGAMVRHSLPLPESILKSAKEGDVASCAPWLLGMHRKSQEAAEKLKDSDLSSDEQQQSSRTTDQQGSSNAQQQPSFLQQHQQQQHRLMQHQQHQQHHHHGSSSSTSSSSRGSSPVMGSSTVNKEDLRSSSIASLRAKAIEHSAKVFGEGRDPTANDVPQPRAKDNGLMMDRPSIHSIGSLF</sequence>
<evidence type="ECO:0000256" key="9">
    <source>
        <dbReference type="ARBA" id="ARBA00023163"/>
    </source>
</evidence>
<dbReference type="GO" id="GO:1990837">
    <property type="term" value="F:sequence-specific double-stranded DNA binding"/>
    <property type="evidence" value="ECO:0007669"/>
    <property type="project" value="TreeGrafter"/>
</dbReference>
<evidence type="ECO:0000256" key="5">
    <source>
        <dbReference type="ARBA" id="ARBA00022606"/>
    </source>
</evidence>
<comment type="similarity">
    <text evidence="2">Belongs to the paired homeobox family.</text>
</comment>
<evidence type="ECO:0000256" key="8">
    <source>
        <dbReference type="ARBA" id="ARBA00023155"/>
    </source>
</evidence>
<keyword evidence="7 14" id="KW-0238">DNA-binding</keyword>
<comment type="subcellular location">
    <subcellularLocation>
        <location evidence="1 14 15">Nucleus</location>
    </subcellularLocation>
</comment>
<dbReference type="FunFam" id="1.10.10.60:FF:000383">
    <property type="entry name" value="box A-binding factor"/>
    <property type="match status" value="1"/>
</dbReference>
<name>A0AAV6V284_9ARAC</name>
<keyword evidence="8 14" id="KW-0371">Homeobox</keyword>
<keyword evidence="9" id="KW-0804">Transcription</keyword>
<dbReference type="SMART" id="SM00389">
    <property type="entry name" value="HOX"/>
    <property type="match status" value="1"/>
</dbReference>
<dbReference type="InterPro" id="IPR009057">
    <property type="entry name" value="Homeodomain-like_sf"/>
</dbReference>
<evidence type="ECO:0000313" key="21">
    <source>
        <dbReference type="Proteomes" id="UP000827092"/>
    </source>
</evidence>
<dbReference type="PROSITE" id="PS50071">
    <property type="entry name" value="HOMEOBOX_2"/>
    <property type="match status" value="1"/>
</dbReference>
<keyword evidence="5" id="KW-0716">Sensory transduction</keyword>
<evidence type="ECO:0000256" key="3">
    <source>
        <dbReference type="ARBA" id="ARBA00014891"/>
    </source>
</evidence>
<evidence type="ECO:0000256" key="1">
    <source>
        <dbReference type="ARBA" id="ARBA00004123"/>
    </source>
</evidence>
<protein>
    <recommendedName>
        <fullName evidence="3">Visual system homeobox 2</fullName>
    </recommendedName>
    <alternativeName>
        <fullName evidence="12">Ceh-10 homeodomain-containing homolog</fullName>
    </alternativeName>
    <alternativeName>
        <fullName evidence="13">Homeobox protein CHX10</fullName>
    </alternativeName>
</protein>
<evidence type="ECO:0000313" key="20">
    <source>
        <dbReference type="EMBL" id="KAG8189954.1"/>
    </source>
</evidence>
<evidence type="ECO:0000256" key="13">
    <source>
        <dbReference type="ARBA" id="ARBA00031274"/>
    </source>
</evidence>
<comment type="caution">
    <text evidence="20">The sequence shown here is derived from an EMBL/GenBank/DDBJ whole genome shotgun (WGS) entry which is preliminary data.</text>
</comment>
<dbReference type="PANTHER" id="PTHR46892">
    <property type="entry name" value="VISUAL SYSTEM HOMEOBOX 2"/>
    <property type="match status" value="1"/>
</dbReference>
<dbReference type="PANTHER" id="PTHR46892:SF3">
    <property type="entry name" value="VISUAL SYSTEM HOMEOBOX 2"/>
    <property type="match status" value="1"/>
</dbReference>
<dbReference type="GO" id="GO:0005634">
    <property type="term" value="C:nucleus"/>
    <property type="evidence" value="ECO:0007669"/>
    <property type="project" value="UniProtKB-SubCell"/>
</dbReference>
<evidence type="ECO:0000256" key="2">
    <source>
        <dbReference type="ARBA" id="ARBA00005733"/>
    </source>
</evidence>
<evidence type="ECO:0000256" key="16">
    <source>
        <dbReference type="SAM" id="MobiDB-lite"/>
    </source>
</evidence>
<dbReference type="CDD" id="cd00086">
    <property type="entry name" value="homeodomain"/>
    <property type="match status" value="1"/>
</dbReference>
<dbReference type="PROSITE" id="PS00027">
    <property type="entry name" value="HOMEOBOX_1"/>
    <property type="match status" value="1"/>
</dbReference>
<gene>
    <name evidence="20" type="ORF">JTE90_009093</name>
</gene>
<feature type="domain" description="Homeobox" evidence="17">
    <location>
        <begin position="232"/>
        <end position="292"/>
    </location>
</feature>
<keyword evidence="4" id="KW-0217">Developmental protein</keyword>
<evidence type="ECO:0000256" key="6">
    <source>
        <dbReference type="ARBA" id="ARBA00023015"/>
    </source>
</evidence>
<evidence type="ECO:0000256" key="4">
    <source>
        <dbReference type="ARBA" id="ARBA00022473"/>
    </source>
</evidence>
<dbReference type="SUPFAM" id="SSF46689">
    <property type="entry name" value="Homeodomain-like"/>
    <property type="match status" value="1"/>
</dbReference>
<organism evidence="20 21">
    <name type="scientific">Oedothorax gibbosus</name>
    <dbReference type="NCBI Taxonomy" id="931172"/>
    <lineage>
        <taxon>Eukaryota</taxon>
        <taxon>Metazoa</taxon>
        <taxon>Ecdysozoa</taxon>
        <taxon>Arthropoda</taxon>
        <taxon>Chelicerata</taxon>
        <taxon>Arachnida</taxon>
        <taxon>Araneae</taxon>
        <taxon>Araneomorphae</taxon>
        <taxon>Entelegynae</taxon>
        <taxon>Araneoidea</taxon>
        <taxon>Linyphiidae</taxon>
        <taxon>Erigoninae</taxon>
        <taxon>Oedothorax</taxon>
    </lineage>
</organism>
<feature type="region of interest" description="Disordered" evidence="16">
    <location>
        <begin position="448"/>
        <end position="488"/>
    </location>
</feature>
<dbReference type="InterPro" id="IPR017970">
    <property type="entry name" value="Homeobox_CS"/>
</dbReference>
<feature type="domain" description="OAR" evidence="18">
    <location>
        <begin position="436"/>
        <end position="449"/>
    </location>
</feature>
<feature type="domain" description="CVC" evidence="19">
    <location>
        <begin position="294"/>
        <end position="347"/>
    </location>
</feature>
<evidence type="ECO:0000259" key="19">
    <source>
        <dbReference type="PROSITE" id="PS51496"/>
    </source>
</evidence>
<evidence type="ECO:0000256" key="7">
    <source>
        <dbReference type="ARBA" id="ARBA00023125"/>
    </source>
</evidence>
<feature type="region of interest" description="Disordered" evidence="16">
    <location>
        <begin position="93"/>
        <end position="163"/>
    </location>
</feature>
<feature type="compositionally biased region" description="Basic and acidic residues" evidence="16">
    <location>
        <begin position="346"/>
        <end position="356"/>
    </location>
</feature>
<dbReference type="Gene3D" id="1.10.10.60">
    <property type="entry name" value="Homeodomain-like"/>
    <property type="match status" value="1"/>
</dbReference>
<feature type="compositionally biased region" description="Basic residues" evidence="16">
    <location>
        <begin position="40"/>
        <end position="52"/>
    </location>
</feature>
<dbReference type="InterPro" id="IPR052294">
    <property type="entry name" value="VSX_homeobox_regulators"/>
</dbReference>
<feature type="compositionally biased region" description="Low complexity" evidence="16">
    <location>
        <begin position="378"/>
        <end position="399"/>
    </location>
</feature>
<keyword evidence="21" id="KW-1185">Reference proteome</keyword>
<dbReference type="AlphaFoldDB" id="A0AAV6V284"/>
<feature type="region of interest" description="Disordered" evidence="16">
    <location>
        <begin position="346"/>
        <end position="435"/>
    </location>
</feature>
<proteinExistence type="inferred from homology"/>
<evidence type="ECO:0000259" key="18">
    <source>
        <dbReference type="PROSITE" id="PS50803"/>
    </source>
</evidence>
<dbReference type="InterPro" id="IPR023339">
    <property type="entry name" value="CVC"/>
</dbReference>